<reference evidence="3" key="3">
    <citation type="submission" date="2022-06" db="UniProtKB">
        <authorList>
            <consortium name="EnsemblPlants"/>
        </authorList>
    </citation>
    <scope>IDENTIFICATION</scope>
</reference>
<name>A0A8R7UPG1_TRIUA</name>
<accession>A0A8R7UPG1</accession>
<evidence type="ECO:0000313" key="4">
    <source>
        <dbReference type="Proteomes" id="UP000015106"/>
    </source>
</evidence>
<feature type="chain" id="PRO_5035761679" evidence="2">
    <location>
        <begin position="20"/>
        <end position="122"/>
    </location>
</feature>
<dbReference type="AlphaFoldDB" id="A0A8R7UPG1"/>
<protein>
    <submittedName>
        <fullName evidence="3">Uncharacterized protein</fullName>
    </submittedName>
</protein>
<reference evidence="4" key="1">
    <citation type="journal article" date="2013" name="Nature">
        <title>Draft genome of the wheat A-genome progenitor Triticum urartu.</title>
        <authorList>
            <person name="Ling H.Q."/>
            <person name="Zhao S."/>
            <person name="Liu D."/>
            <person name="Wang J."/>
            <person name="Sun H."/>
            <person name="Zhang C."/>
            <person name="Fan H."/>
            <person name="Li D."/>
            <person name="Dong L."/>
            <person name="Tao Y."/>
            <person name="Gao C."/>
            <person name="Wu H."/>
            <person name="Li Y."/>
            <person name="Cui Y."/>
            <person name="Guo X."/>
            <person name="Zheng S."/>
            <person name="Wang B."/>
            <person name="Yu K."/>
            <person name="Liang Q."/>
            <person name="Yang W."/>
            <person name="Lou X."/>
            <person name="Chen J."/>
            <person name="Feng M."/>
            <person name="Jian J."/>
            <person name="Zhang X."/>
            <person name="Luo G."/>
            <person name="Jiang Y."/>
            <person name="Liu J."/>
            <person name="Wang Z."/>
            <person name="Sha Y."/>
            <person name="Zhang B."/>
            <person name="Wu H."/>
            <person name="Tang D."/>
            <person name="Shen Q."/>
            <person name="Xue P."/>
            <person name="Zou S."/>
            <person name="Wang X."/>
            <person name="Liu X."/>
            <person name="Wang F."/>
            <person name="Yang Y."/>
            <person name="An X."/>
            <person name="Dong Z."/>
            <person name="Zhang K."/>
            <person name="Zhang X."/>
            <person name="Luo M.C."/>
            <person name="Dvorak J."/>
            <person name="Tong Y."/>
            <person name="Wang J."/>
            <person name="Yang H."/>
            <person name="Li Z."/>
            <person name="Wang D."/>
            <person name="Zhang A."/>
            <person name="Wang J."/>
        </authorList>
    </citation>
    <scope>NUCLEOTIDE SEQUENCE</scope>
    <source>
        <strain evidence="4">cv. G1812</strain>
    </source>
</reference>
<evidence type="ECO:0000256" key="1">
    <source>
        <dbReference type="SAM" id="MobiDB-lite"/>
    </source>
</evidence>
<dbReference type="Gramene" id="TuG1812G0500004420.01.T01">
    <property type="protein sequence ID" value="TuG1812G0500004420.01.T01.cds448134"/>
    <property type="gene ID" value="TuG1812G0500004420.01"/>
</dbReference>
<keyword evidence="4" id="KW-1185">Reference proteome</keyword>
<feature type="signal peptide" evidence="2">
    <location>
        <begin position="1"/>
        <end position="19"/>
    </location>
</feature>
<evidence type="ECO:0000256" key="2">
    <source>
        <dbReference type="SAM" id="SignalP"/>
    </source>
</evidence>
<dbReference type="Proteomes" id="UP000015106">
    <property type="component" value="Chromosome 5"/>
</dbReference>
<sequence length="122" mass="11663">MPLFFSFLPCQWMAPLGFGLSPPLSLAPSLALAAGGVGCARLGGDGTAPAPPPHPSGLKLNGMPPPGMPPGIGIGMPPPGMPPGIGIGMPPPGMPPGMGMAGIPGRAGKGTGMAGIGIPGMP</sequence>
<keyword evidence="2" id="KW-0732">Signal</keyword>
<reference evidence="3" key="2">
    <citation type="submission" date="2018-03" db="EMBL/GenBank/DDBJ databases">
        <title>The Triticum urartu genome reveals the dynamic nature of wheat genome evolution.</title>
        <authorList>
            <person name="Ling H."/>
            <person name="Ma B."/>
            <person name="Shi X."/>
            <person name="Liu H."/>
            <person name="Dong L."/>
            <person name="Sun H."/>
            <person name="Cao Y."/>
            <person name="Gao Q."/>
            <person name="Zheng S."/>
            <person name="Li Y."/>
            <person name="Yu Y."/>
            <person name="Du H."/>
            <person name="Qi M."/>
            <person name="Li Y."/>
            <person name="Yu H."/>
            <person name="Cui Y."/>
            <person name="Wang N."/>
            <person name="Chen C."/>
            <person name="Wu H."/>
            <person name="Zhao Y."/>
            <person name="Zhang J."/>
            <person name="Li Y."/>
            <person name="Zhou W."/>
            <person name="Zhang B."/>
            <person name="Hu W."/>
            <person name="Eijk M."/>
            <person name="Tang J."/>
            <person name="Witsenboer H."/>
            <person name="Zhao S."/>
            <person name="Li Z."/>
            <person name="Zhang A."/>
            <person name="Wang D."/>
            <person name="Liang C."/>
        </authorList>
    </citation>
    <scope>NUCLEOTIDE SEQUENCE [LARGE SCALE GENOMIC DNA]</scope>
    <source>
        <strain evidence="3">cv. G1812</strain>
    </source>
</reference>
<proteinExistence type="predicted"/>
<feature type="region of interest" description="Disordered" evidence="1">
    <location>
        <begin position="43"/>
        <end position="106"/>
    </location>
</feature>
<evidence type="ECO:0000313" key="3">
    <source>
        <dbReference type="EnsemblPlants" id="TuG1812G0500004420.01.T01.cds448134"/>
    </source>
</evidence>
<dbReference type="EnsemblPlants" id="TuG1812G0500004420.01.T01">
    <property type="protein sequence ID" value="TuG1812G0500004420.01.T01.cds448134"/>
    <property type="gene ID" value="TuG1812G0500004420.01"/>
</dbReference>
<organism evidence="3 4">
    <name type="scientific">Triticum urartu</name>
    <name type="common">Red wild einkorn</name>
    <name type="synonym">Crithodium urartu</name>
    <dbReference type="NCBI Taxonomy" id="4572"/>
    <lineage>
        <taxon>Eukaryota</taxon>
        <taxon>Viridiplantae</taxon>
        <taxon>Streptophyta</taxon>
        <taxon>Embryophyta</taxon>
        <taxon>Tracheophyta</taxon>
        <taxon>Spermatophyta</taxon>
        <taxon>Magnoliopsida</taxon>
        <taxon>Liliopsida</taxon>
        <taxon>Poales</taxon>
        <taxon>Poaceae</taxon>
        <taxon>BOP clade</taxon>
        <taxon>Pooideae</taxon>
        <taxon>Triticodae</taxon>
        <taxon>Triticeae</taxon>
        <taxon>Triticinae</taxon>
        <taxon>Triticum</taxon>
    </lineage>
</organism>